<dbReference type="AlphaFoldDB" id="A0AAW1Q5G0"/>
<keyword evidence="2" id="KW-1185">Reference proteome</keyword>
<dbReference type="Proteomes" id="UP001438707">
    <property type="component" value="Unassembled WGS sequence"/>
</dbReference>
<evidence type="ECO:0000313" key="1">
    <source>
        <dbReference type="EMBL" id="KAK9816095.1"/>
    </source>
</evidence>
<name>A0AAW1Q5G0_9CHLO</name>
<dbReference type="EMBL" id="JALJOS010000091">
    <property type="protein sequence ID" value="KAK9816095.1"/>
    <property type="molecule type" value="Genomic_DNA"/>
</dbReference>
<sequence>MDHYESLDKWKQDLRQTCIAYCGADDSIKEIGKELKPLRRTVRECGQRVMDLLGERDERRCDIHDHRVSLRMDSRACKRMPSKPQIRDRCLEYAGGEEKGEELFAFLMAPVSVDRTRLLRKKLQGEPPKPAFTEAVNDMLEDLEPEHDDFDGLT</sequence>
<gene>
    <name evidence="1" type="ORF">WJX74_002257</name>
</gene>
<reference evidence="1 2" key="1">
    <citation type="journal article" date="2024" name="Nat. Commun.">
        <title>Phylogenomics reveals the evolutionary origins of lichenization in chlorophyte algae.</title>
        <authorList>
            <person name="Puginier C."/>
            <person name="Libourel C."/>
            <person name="Otte J."/>
            <person name="Skaloud P."/>
            <person name="Haon M."/>
            <person name="Grisel S."/>
            <person name="Petersen M."/>
            <person name="Berrin J.G."/>
            <person name="Delaux P.M."/>
            <person name="Dal Grande F."/>
            <person name="Keller J."/>
        </authorList>
    </citation>
    <scope>NUCLEOTIDE SEQUENCE [LARGE SCALE GENOMIC DNA]</scope>
    <source>
        <strain evidence="1 2">SAG 2145</strain>
    </source>
</reference>
<accession>A0AAW1Q5G0</accession>
<evidence type="ECO:0000313" key="2">
    <source>
        <dbReference type="Proteomes" id="UP001438707"/>
    </source>
</evidence>
<proteinExistence type="predicted"/>
<organism evidence="1 2">
    <name type="scientific">Apatococcus lobatus</name>
    <dbReference type="NCBI Taxonomy" id="904363"/>
    <lineage>
        <taxon>Eukaryota</taxon>
        <taxon>Viridiplantae</taxon>
        <taxon>Chlorophyta</taxon>
        <taxon>core chlorophytes</taxon>
        <taxon>Trebouxiophyceae</taxon>
        <taxon>Chlorellales</taxon>
        <taxon>Chlorellaceae</taxon>
        <taxon>Apatococcus</taxon>
    </lineage>
</organism>
<comment type="caution">
    <text evidence="1">The sequence shown here is derived from an EMBL/GenBank/DDBJ whole genome shotgun (WGS) entry which is preliminary data.</text>
</comment>
<protein>
    <submittedName>
        <fullName evidence="1">Uncharacterized protein</fullName>
    </submittedName>
</protein>